<gene>
    <name evidence="12" type="ORF">LOTGIDRAFT_174789</name>
</gene>
<proteinExistence type="predicted"/>
<dbReference type="Proteomes" id="UP000030746">
    <property type="component" value="Unassembled WGS sequence"/>
</dbReference>
<dbReference type="Gene3D" id="4.10.1000.10">
    <property type="entry name" value="Zinc finger, CCCH-type"/>
    <property type="match status" value="1"/>
</dbReference>
<evidence type="ECO:0000256" key="6">
    <source>
        <dbReference type="ARBA" id="ARBA00037262"/>
    </source>
</evidence>
<dbReference type="PROSITE" id="PS50103">
    <property type="entry name" value="ZF_C3H1"/>
    <property type="match status" value="1"/>
</dbReference>
<dbReference type="KEGG" id="lgi:LOTGIDRAFT_174789"/>
<evidence type="ECO:0000256" key="2">
    <source>
        <dbReference type="ARBA" id="ARBA00022723"/>
    </source>
</evidence>
<dbReference type="OrthoDB" id="20729at2759"/>
<feature type="compositionally biased region" description="Low complexity" evidence="10">
    <location>
        <begin position="292"/>
        <end position="323"/>
    </location>
</feature>
<feature type="region of interest" description="Disordered" evidence="10">
    <location>
        <begin position="274"/>
        <end position="436"/>
    </location>
</feature>
<dbReference type="GO" id="GO:0008270">
    <property type="term" value="F:zinc ion binding"/>
    <property type="evidence" value="ECO:0007669"/>
    <property type="project" value="UniProtKB-KW"/>
</dbReference>
<protein>
    <recommendedName>
        <fullName evidence="7">Nucleoporin NUP42</fullName>
    </recommendedName>
    <alternativeName>
        <fullName evidence="8">Nucleoporin-like protein 2</fullName>
    </alternativeName>
</protein>
<dbReference type="Pfam" id="PF18044">
    <property type="entry name" value="zf-CCCH_4"/>
    <property type="match status" value="1"/>
</dbReference>
<dbReference type="OMA" id="CHNEHFD"/>
<keyword evidence="13" id="KW-1185">Reference proteome</keyword>
<dbReference type="InterPro" id="IPR041367">
    <property type="entry name" value="Znf-CCCH_4"/>
</dbReference>
<organism evidence="12 13">
    <name type="scientific">Lottia gigantea</name>
    <name type="common">Giant owl limpet</name>
    <dbReference type="NCBI Taxonomy" id="225164"/>
    <lineage>
        <taxon>Eukaryota</taxon>
        <taxon>Metazoa</taxon>
        <taxon>Spiralia</taxon>
        <taxon>Lophotrochozoa</taxon>
        <taxon>Mollusca</taxon>
        <taxon>Gastropoda</taxon>
        <taxon>Patellogastropoda</taxon>
        <taxon>Lottioidea</taxon>
        <taxon>Lottiidae</taxon>
        <taxon>Lottia</taxon>
    </lineage>
</organism>
<evidence type="ECO:0000256" key="9">
    <source>
        <dbReference type="PROSITE-ProRule" id="PRU00723"/>
    </source>
</evidence>
<dbReference type="PANTHER" id="PTHR46527:SF1">
    <property type="entry name" value="NUCLEOPORIN NUP42"/>
    <property type="match status" value="1"/>
</dbReference>
<name>V4C4V7_LOTGI</name>
<evidence type="ECO:0000313" key="13">
    <source>
        <dbReference type="Proteomes" id="UP000030746"/>
    </source>
</evidence>
<dbReference type="GeneID" id="20242885"/>
<feature type="zinc finger region" description="C3H1-type" evidence="9">
    <location>
        <begin position="1"/>
        <end position="25"/>
    </location>
</feature>
<dbReference type="STRING" id="225164.V4C4V7"/>
<evidence type="ECO:0000256" key="3">
    <source>
        <dbReference type="ARBA" id="ARBA00022771"/>
    </source>
</evidence>
<dbReference type="HOGENOM" id="CLU_048441_0_0_1"/>
<dbReference type="PANTHER" id="PTHR46527">
    <property type="entry name" value="NUCLEOPORIN-LIKE PROTEIN 2"/>
    <property type="match status" value="1"/>
</dbReference>
<sequence>MVLCKYFQQNRCRYGNNCRFEHDIGGGAQRQLKFDTGGGGGRDNNRYKWTAQNNNNNSESQTNPEEIVSGLRQNIETWEQSKMWPFSCMALEKDQPCMPEFTDISADELRWEAYQAIKSGNLMAYTEKVKQLTEEYRSKHLLLKHPTTEIKNQLVQFINSYRQNKNTDSKSSFVKPSAFGGPGSSNAGSAFGGMTSTAAAASPGFGGQSSSSNLFRGQSAFGGQSTNSGSVFGGQSATFRGPSSFGGQNSETFGAQSNAGSIFSDAAKSSAFGTNPGSGSVMGQPATFGQTSSESIFGQSSSETPGSTPGFGQSGFGQTQSGTLFGQPQNQSATPGSGMGQIQNPTRNLFGKPEPPPASSSIFGASGFGASASAPGTSAFGTSGSGIQGQTTSDNTKNTVYTPLDQLTADEKAQFESDQFTPGRIPVKPPPRELVK</sequence>
<evidence type="ECO:0000313" key="12">
    <source>
        <dbReference type="EMBL" id="ESO96614.1"/>
    </source>
</evidence>
<accession>V4C4V7</accession>
<dbReference type="RefSeq" id="XP_009052698.1">
    <property type="nucleotide sequence ID" value="XM_009054450.1"/>
</dbReference>
<comment type="subcellular location">
    <subcellularLocation>
        <location evidence="1">Nucleus membrane</location>
        <topology evidence="1">Peripheral membrane protein</topology>
        <orientation evidence="1">Cytoplasmic side</orientation>
    </subcellularLocation>
</comment>
<feature type="compositionally biased region" description="Polar residues" evidence="10">
    <location>
        <begin position="226"/>
        <end position="238"/>
    </location>
</feature>
<dbReference type="AlphaFoldDB" id="V4C4V7"/>
<keyword evidence="5" id="KW-0539">Nucleus</keyword>
<comment type="function">
    <text evidence="6">Required for the export of mRNAs containing poly(A) tails from the nucleus into the cytoplasm.</text>
</comment>
<evidence type="ECO:0000256" key="1">
    <source>
        <dbReference type="ARBA" id="ARBA00004335"/>
    </source>
</evidence>
<dbReference type="SUPFAM" id="SSF90229">
    <property type="entry name" value="CCCH zinc finger"/>
    <property type="match status" value="1"/>
</dbReference>
<dbReference type="InterPro" id="IPR000571">
    <property type="entry name" value="Znf_CCCH"/>
</dbReference>
<dbReference type="EMBL" id="KB201441">
    <property type="protein sequence ID" value="ESO96614.1"/>
    <property type="molecule type" value="Genomic_DNA"/>
</dbReference>
<evidence type="ECO:0000259" key="11">
    <source>
        <dbReference type="PROSITE" id="PS50103"/>
    </source>
</evidence>
<evidence type="ECO:0000256" key="10">
    <source>
        <dbReference type="SAM" id="MobiDB-lite"/>
    </source>
</evidence>
<evidence type="ECO:0000256" key="4">
    <source>
        <dbReference type="ARBA" id="ARBA00022833"/>
    </source>
</evidence>
<feature type="domain" description="C3H1-type" evidence="11">
    <location>
        <begin position="1"/>
        <end position="25"/>
    </location>
</feature>
<reference evidence="12 13" key="1">
    <citation type="journal article" date="2013" name="Nature">
        <title>Insights into bilaterian evolution from three spiralian genomes.</title>
        <authorList>
            <person name="Simakov O."/>
            <person name="Marletaz F."/>
            <person name="Cho S.J."/>
            <person name="Edsinger-Gonzales E."/>
            <person name="Havlak P."/>
            <person name="Hellsten U."/>
            <person name="Kuo D.H."/>
            <person name="Larsson T."/>
            <person name="Lv J."/>
            <person name="Arendt D."/>
            <person name="Savage R."/>
            <person name="Osoegawa K."/>
            <person name="de Jong P."/>
            <person name="Grimwood J."/>
            <person name="Chapman J.A."/>
            <person name="Shapiro H."/>
            <person name="Aerts A."/>
            <person name="Otillar R.P."/>
            <person name="Terry A.Y."/>
            <person name="Boore J.L."/>
            <person name="Grigoriev I.V."/>
            <person name="Lindberg D.R."/>
            <person name="Seaver E.C."/>
            <person name="Weisblat D.A."/>
            <person name="Putnam N.H."/>
            <person name="Rokhsar D.S."/>
        </authorList>
    </citation>
    <scope>NUCLEOTIDE SEQUENCE [LARGE SCALE GENOMIC DNA]</scope>
</reference>
<feature type="region of interest" description="Disordered" evidence="10">
    <location>
        <begin position="226"/>
        <end position="253"/>
    </location>
</feature>
<evidence type="ECO:0000256" key="7">
    <source>
        <dbReference type="ARBA" id="ARBA00039886"/>
    </source>
</evidence>
<dbReference type="InterPro" id="IPR036855">
    <property type="entry name" value="Znf_CCCH_sf"/>
</dbReference>
<dbReference type="InterPro" id="IPR051767">
    <property type="entry name" value="Nucleoporin_NUP42"/>
</dbReference>
<keyword evidence="3 9" id="KW-0863">Zinc-finger</keyword>
<feature type="compositionally biased region" description="Polar residues" evidence="10">
    <location>
        <begin position="324"/>
        <end position="347"/>
    </location>
</feature>
<keyword evidence="4 9" id="KW-0862">Zinc</keyword>
<dbReference type="CTD" id="20242885"/>
<keyword evidence="2 9" id="KW-0479">Metal-binding</keyword>
<evidence type="ECO:0000256" key="5">
    <source>
        <dbReference type="ARBA" id="ARBA00023242"/>
    </source>
</evidence>
<feature type="compositionally biased region" description="Low complexity" evidence="10">
    <location>
        <begin position="359"/>
        <end position="382"/>
    </location>
</feature>
<evidence type="ECO:0000256" key="8">
    <source>
        <dbReference type="ARBA" id="ARBA00042384"/>
    </source>
</evidence>
<dbReference type="GO" id="GO:0031965">
    <property type="term" value="C:nuclear membrane"/>
    <property type="evidence" value="ECO:0007669"/>
    <property type="project" value="UniProtKB-SubCell"/>
</dbReference>